<dbReference type="GO" id="GO:0061503">
    <property type="term" value="F:tRNA threonylcarbamoyladenosine dehydratase"/>
    <property type="evidence" value="ECO:0007669"/>
    <property type="project" value="TreeGrafter"/>
</dbReference>
<dbReference type="Gene3D" id="3.40.50.720">
    <property type="entry name" value="NAD(P)-binding Rossmann-like Domain"/>
    <property type="match status" value="1"/>
</dbReference>
<protein>
    <submittedName>
        <fullName evidence="2">Sulfur carrier protein ThiS adenylyltransferase</fullName>
        <ecNumber evidence="2">2.7.7.73</ecNumber>
    </submittedName>
</protein>
<dbReference type="PANTHER" id="PTHR43267:SF1">
    <property type="entry name" value="TRNA THREONYLCARBAMOYLADENOSINE DEHYDRATASE"/>
    <property type="match status" value="1"/>
</dbReference>
<evidence type="ECO:0000313" key="3">
    <source>
        <dbReference type="Proteomes" id="UP000317171"/>
    </source>
</evidence>
<dbReference type="PANTHER" id="PTHR43267">
    <property type="entry name" value="TRNA THREONYLCARBAMOYLADENOSINE DEHYDRATASE"/>
    <property type="match status" value="1"/>
</dbReference>
<evidence type="ECO:0000313" key="2">
    <source>
        <dbReference type="EMBL" id="QDT42560.1"/>
    </source>
</evidence>
<keyword evidence="2" id="KW-0808">Transferase</keyword>
<dbReference type="Pfam" id="PF00899">
    <property type="entry name" value="ThiF"/>
    <property type="match status" value="1"/>
</dbReference>
<name>A0A517RFC8_9PLAN</name>
<proteinExistence type="predicted"/>
<dbReference type="GO" id="GO:0016779">
    <property type="term" value="F:nucleotidyltransferase activity"/>
    <property type="evidence" value="ECO:0007669"/>
    <property type="project" value="UniProtKB-KW"/>
</dbReference>
<dbReference type="Proteomes" id="UP000317171">
    <property type="component" value="Chromosome"/>
</dbReference>
<dbReference type="SUPFAM" id="SSF69572">
    <property type="entry name" value="Activating enzymes of the ubiquitin-like proteins"/>
    <property type="match status" value="1"/>
</dbReference>
<evidence type="ECO:0000259" key="1">
    <source>
        <dbReference type="Pfam" id="PF00899"/>
    </source>
</evidence>
<dbReference type="KEGG" id="gaz:Pan241w_26450"/>
<reference evidence="2 3" key="1">
    <citation type="submission" date="2019-02" db="EMBL/GenBank/DDBJ databases">
        <title>Deep-cultivation of Planctomycetes and their phenomic and genomic characterization uncovers novel biology.</title>
        <authorList>
            <person name="Wiegand S."/>
            <person name="Jogler M."/>
            <person name="Boedeker C."/>
            <person name="Pinto D."/>
            <person name="Vollmers J."/>
            <person name="Rivas-Marin E."/>
            <person name="Kohn T."/>
            <person name="Peeters S.H."/>
            <person name="Heuer A."/>
            <person name="Rast P."/>
            <person name="Oberbeckmann S."/>
            <person name="Bunk B."/>
            <person name="Jeske O."/>
            <person name="Meyerdierks A."/>
            <person name="Storesund J.E."/>
            <person name="Kallscheuer N."/>
            <person name="Luecker S."/>
            <person name="Lage O.M."/>
            <person name="Pohl T."/>
            <person name="Merkel B.J."/>
            <person name="Hornburger P."/>
            <person name="Mueller R.-W."/>
            <person name="Bruemmer F."/>
            <person name="Labrenz M."/>
            <person name="Spormann A.M."/>
            <person name="Op den Camp H."/>
            <person name="Overmann J."/>
            <person name="Amann R."/>
            <person name="Jetten M.S.M."/>
            <person name="Mascher T."/>
            <person name="Medema M.H."/>
            <person name="Devos D.P."/>
            <person name="Kaster A.-K."/>
            <person name="Ovreas L."/>
            <person name="Rohde M."/>
            <person name="Galperin M.Y."/>
            <person name="Jogler C."/>
        </authorList>
    </citation>
    <scope>NUCLEOTIDE SEQUENCE [LARGE SCALE GENOMIC DNA]</scope>
    <source>
        <strain evidence="2 3">Pan241w</strain>
    </source>
</reference>
<keyword evidence="2" id="KW-0548">Nucleotidyltransferase</keyword>
<dbReference type="InterPro" id="IPR035985">
    <property type="entry name" value="Ubiquitin-activating_enz"/>
</dbReference>
<feature type="domain" description="THIF-type NAD/FAD binding fold" evidence="1">
    <location>
        <begin position="66"/>
        <end position="277"/>
    </location>
</feature>
<accession>A0A517RFC8</accession>
<dbReference type="InterPro" id="IPR045886">
    <property type="entry name" value="ThiF/MoeB/HesA"/>
</dbReference>
<organism evidence="2 3">
    <name type="scientific">Gimesia alba</name>
    <dbReference type="NCBI Taxonomy" id="2527973"/>
    <lineage>
        <taxon>Bacteria</taxon>
        <taxon>Pseudomonadati</taxon>
        <taxon>Planctomycetota</taxon>
        <taxon>Planctomycetia</taxon>
        <taxon>Planctomycetales</taxon>
        <taxon>Planctomycetaceae</taxon>
        <taxon>Gimesia</taxon>
    </lineage>
</organism>
<dbReference type="EMBL" id="CP036269">
    <property type="protein sequence ID" value="QDT42560.1"/>
    <property type="molecule type" value="Genomic_DNA"/>
</dbReference>
<keyword evidence="3" id="KW-1185">Reference proteome</keyword>
<sequence>MILFCEDQAPPGVKFLGWFHFQETNFEKGLSVIETKQGLLAQGAPLNQPASVQLLLFADVFLRTPFSGEHIQQLKKSCVALFGVGSIGSAIAKSLVRAGVENILLIDPDRLSLTNVFRHECSMLDVGRYKVTALAQSLLQINPQLSLKTMAENIFQWPSAQLENLLENVSVVIDSTDRPSARLTTASLGYELHKPVVHAGCFEEGRGGEVFWHIPDVKEPCYWCLREGMAQPPKSRTIDYSTAQGPDDFKGEPGLDAVTKSIAMAAVQISLALLLRGMPDCQLSLVLTTQSNYLLLGNAFSNNFYRFKGPFHTFFQPFNGPRKSCSLCQKTTH</sequence>
<dbReference type="InterPro" id="IPR000594">
    <property type="entry name" value="ThiF_NAD_FAD-bd"/>
</dbReference>
<dbReference type="GO" id="GO:0008641">
    <property type="term" value="F:ubiquitin-like modifier activating enzyme activity"/>
    <property type="evidence" value="ECO:0007669"/>
    <property type="project" value="InterPro"/>
</dbReference>
<dbReference type="AlphaFoldDB" id="A0A517RFC8"/>
<dbReference type="EC" id="2.7.7.73" evidence="2"/>
<dbReference type="GO" id="GO:0061504">
    <property type="term" value="P:cyclic threonylcarbamoyladenosine biosynthetic process"/>
    <property type="evidence" value="ECO:0007669"/>
    <property type="project" value="TreeGrafter"/>
</dbReference>
<gene>
    <name evidence="2" type="primary">thiF</name>
    <name evidence="2" type="ORF">Pan241w_26450</name>
</gene>